<gene>
    <name evidence="1" type="ORF">LCGC14_1119610</name>
</gene>
<organism evidence="1">
    <name type="scientific">marine sediment metagenome</name>
    <dbReference type="NCBI Taxonomy" id="412755"/>
    <lineage>
        <taxon>unclassified sequences</taxon>
        <taxon>metagenomes</taxon>
        <taxon>ecological metagenomes</taxon>
    </lineage>
</organism>
<reference evidence="1" key="1">
    <citation type="journal article" date="2015" name="Nature">
        <title>Complex archaea that bridge the gap between prokaryotes and eukaryotes.</title>
        <authorList>
            <person name="Spang A."/>
            <person name="Saw J.H."/>
            <person name="Jorgensen S.L."/>
            <person name="Zaremba-Niedzwiedzka K."/>
            <person name="Martijn J."/>
            <person name="Lind A.E."/>
            <person name="van Eijk R."/>
            <person name="Schleper C."/>
            <person name="Guy L."/>
            <person name="Ettema T.J."/>
        </authorList>
    </citation>
    <scope>NUCLEOTIDE SEQUENCE</scope>
</reference>
<dbReference type="AlphaFoldDB" id="A0A0F9QA34"/>
<evidence type="ECO:0000313" key="1">
    <source>
        <dbReference type="EMBL" id="KKN02243.1"/>
    </source>
</evidence>
<protein>
    <submittedName>
        <fullName evidence="1">Uncharacterized protein</fullName>
    </submittedName>
</protein>
<comment type="caution">
    <text evidence="1">The sequence shown here is derived from an EMBL/GenBank/DDBJ whole genome shotgun (WGS) entry which is preliminary data.</text>
</comment>
<sequence length="72" mass="8646">MIVEVPEEKKILYEKIMRLMVLMNIIPYKIGDLTTENTEEEYVDILKKIVDALIKSQDDVRKAYYSYLFKNR</sequence>
<name>A0A0F9QA34_9ZZZZ</name>
<proteinExistence type="predicted"/>
<dbReference type="EMBL" id="LAZR01005170">
    <property type="protein sequence ID" value="KKN02243.1"/>
    <property type="molecule type" value="Genomic_DNA"/>
</dbReference>
<accession>A0A0F9QA34</accession>